<reference evidence="3" key="1">
    <citation type="submission" date="2023-09" db="EMBL/GenBank/DDBJ databases">
        <title>Marinobacter sediminicola sp. nov. and Marinobacter maritimum sp. nov., isolated from marine sediment.</title>
        <authorList>
            <person name="An J."/>
        </authorList>
    </citation>
    <scope>NUCLEOTIDE SEQUENCE</scope>
    <source>
        <strain evidence="3">F60267</strain>
    </source>
</reference>
<dbReference type="RefSeq" id="WP_310966549.1">
    <property type="nucleotide sequence ID" value="NZ_JAVMBO010000017.1"/>
</dbReference>
<gene>
    <name evidence="3" type="ORF">RKA07_13480</name>
</gene>
<evidence type="ECO:0000313" key="4">
    <source>
        <dbReference type="Proteomes" id="UP001267407"/>
    </source>
</evidence>
<dbReference type="InterPro" id="IPR011051">
    <property type="entry name" value="RmlC_Cupin_sf"/>
</dbReference>
<dbReference type="Gene3D" id="2.60.120.10">
    <property type="entry name" value="Jelly Rolls"/>
    <property type="match status" value="1"/>
</dbReference>
<feature type="domain" description="Cupin type-2" evidence="2">
    <location>
        <begin position="47"/>
        <end position="114"/>
    </location>
</feature>
<sequence>MYLSADDIEQLEGVEKQHFLNPEAQRINKSLGDAVGLRNLGVHQIFVPAGHYSTEYHVHHYEEECIYILSGSGVATLGDQQQRIGPGDFIGCPINGKAHDMFNDGTEPLVCLVIGQRLEQDVTDYPKLGKRLSRNSGEWTVVEHAAITTVQRKKA</sequence>
<dbReference type="EMBL" id="JAVMBO010000017">
    <property type="protein sequence ID" value="MDS1311108.1"/>
    <property type="molecule type" value="Genomic_DNA"/>
</dbReference>
<evidence type="ECO:0000256" key="1">
    <source>
        <dbReference type="ARBA" id="ARBA00022723"/>
    </source>
</evidence>
<proteinExistence type="predicted"/>
<comment type="caution">
    <text evidence="3">The sequence shown here is derived from an EMBL/GenBank/DDBJ whole genome shotgun (WGS) entry which is preliminary data.</text>
</comment>
<dbReference type="Proteomes" id="UP001267407">
    <property type="component" value="Unassembled WGS sequence"/>
</dbReference>
<evidence type="ECO:0000259" key="2">
    <source>
        <dbReference type="Pfam" id="PF07883"/>
    </source>
</evidence>
<keyword evidence="1" id="KW-0479">Metal-binding</keyword>
<dbReference type="PANTHER" id="PTHR35848">
    <property type="entry name" value="OXALATE-BINDING PROTEIN"/>
    <property type="match status" value="1"/>
</dbReference>
<dbReference type="InterPro" id="IPR051610">
    <property type="entry name" value="GPI/OXD"/>
</dbReference>
<dbReference type="Pfam" id="PF07883">
    <property type="entry name" value="Cupin_2"/>
    <property type="match status" value="1"/>
</dbReference>
<evidence type="ECO:0000313" key="3">
    <source>
        <dbReference type="EMBL" id="MDS1311108.1"/>
    </source>
</evidence>
<dbReference type="InterPro" id="IPR013096">
    <property type="entry name" value="Cupin_2"/>
</dbReference>
<protein>
    <submittedName>
        <fullName evidence="3">Cupin domain-containing protein</fullName>
    </submittedName>
</protein>
<keyword evidence="4" id="KW-1185">Reference proteome</keyword>
<organism evidence="3 4">
    <name type="scientific">Marinobacter xiaoshiensis</name>
    <dbReference type="NCBI Taxonomy" id="3073652"/>
    <lineage>
        <taxon>Bacteria</taxon>
        <taxon>Pseudomonadati</taxon>
        <taxon>Pseudomonadota</taxon>
        <taxon>Gammaproteobacteria</taxon>
        <taxon>Pseudomonadales</taxon>
        <taxon>Marinobacteraceae</taxon>
        <taxon>Marinobacter</taxon>
    </lineage>
</organism>
<dbReference type="SUPFAM" id="SSF51182">
    <property type="entry name" value="RmlC-like cupins"/>
    <property type="match status" value="1"/>
</dbReference>
<dbReference type="CDD" id="cd02224">
    <property type="entry name" value="cupin_SPO2919-like"/>
    <property type="match status" value="1"/>
</dbReference>
<name>A0ABU2HJ71_9GAMM</name>
<dbReference type="InterPro" id="IPR014710">
    <property type="entry name" value="RmlC-like_jellyroll"/>
</dbReference>
<accession>A0ABU2HJ71</accession>